<evidence type="ECO:0000313" key="1">
    <source>
        <dbReference type="EMBL" id="KAJ7419044.1"/>
    </source>
</evidence>
<dbReference type="EMBL" id="WHWB01033560">
    <property type="protein sequence ID" value="KAJ7419044.1"/>
    <property type="molecule type" value="Genomic_DNA"/>
</dbReference>
<gene>
    <name evidence="1" type="ORF">WISP_56497</name>
</gene>
<accession>A0ABQ9DEY6</accession>
<protein>
    <submittedName>
        <fullName evidence="1">Uncharacterized protein</fullName>
    </submittedName>
</protein>
<sequence>MASPGILWQFLSPQYKKDIELLDDVQRRTMKMVKGLEEKPYKEQLRSLGLFSLEKRRLRGHFTAVFNIFMRGRGETSIDLLTP</sequence>
<organism evidence="1 2">
    <name type="scientific">Willisornis vidua</name>
    <name type="common">Xingu scale-backed antbird</name>
    <dbReference type="NCBI Taxonomy" id="1566151"/>
    <lineage>
        <taxon>Eukaryota</taxon>
        <taxon>Metazoa</taxon>
        <taxon>Chordata</taxon>
        <taxon>Craniata</taxon>
        <taxon>Vertebrata</taxon>
        <taxon>Euteleostomi</taxon>
        <taxon>Archelosauria</taxon>
        <taxon>Archosauria</taxon>
        <taxon>Dinosauria</taxon>
        <taxon>Saurischia</taxon>
        <taxon>Theropoda</taxon>
        <taxon>Coelurosauria</taxon>
        <taxon>Aves</taxon>
        <taxon>Neognathae</taxon>
        <taxon>Neoaves</taxon>
        <taxon>Telluraves</taxon>
        <taxon>Australaves</taxon>
        <taxon>Passeriformes</taxon>
        <taxon>Thamnophilidae</taxon>
        <taxon>Willisornis</taxon>
    </lineage>
</organism>
<proteinExistence type="predicted"/>
<dbReference type="Proteomes" id="UP001145742">
    <property type="component" value="Unassembled WGS sequence"/>
</dbReference>
<name>A0ABQ9DEY6_9PASS</name>
<comment type="caution">
    <text evidence="1">The sequence shown here is derived from an EMBL/GenBank/DDBJ whole genome shotgun (WGS) entry which is preliminary data.</text>
</comment>
<evidence type="ECO:0000313" key="2">
    <source>
        <dbReference type="Proteomes" id="UP001145742"/>
    </source>
</evidence>
<reference evidence="1" key="1">
    <citation type="submission" date="2019-10" db="EMBL/GenBank/DDBJ databases">
        <authorList>
            <person name="Soares A.E.R."/>
            <person name="Aleixo A."/>
            <person name="Schneider P."/>
            <person name="Miyaki C.Y."/>
            <person name="Schneider M.P."/>
            <person name="Mello C."/>
            <person name="Vasconcelos A.T.R."/>
        </authorList>
    </citation>
    <scope>NUCLEOTIDE SEQUENCE</scope>
    <source>
        <tissue evidence="1">Muscle</tissue>
    </source>
</reference>
<keyword evidence="2" id="KW-1185">Reference proteome</keyword>